<evidence type="ECO:0000313" key="2">
    <source>
        <dbReference type="Proteomes" id="UP000236621"/>
    </source>
</evidence>
<comment type="caution">
    <text evidence="1">The sequence shown here is derived from an EMBL/GenBank/DDBJ whole genome shotgun (WGS) entry which is preliminary data.</text>
</comment>
<sequence>MARAAILSVPV</sequence>
<dbReference type="EMBL" id="NRSZ01001048">
    <property type="protein sequence ID" value="PNY23774.1"/>
    <property type="molecule type" value="Genomic_DNA"/>
</dbReference>
<evidence type="ECO:0000313" key="1">
    <source>
        <dbReference type="EMBL" id="PNY23774.1"/>
    </source>
</evidence>
<dbReference type="Proteomes" id="UP000236621">
    <property type="component" value="Unassembled WGS sequence"/>
</dbReference>
<gene>
    <name evidence="1" type="ORF">TCAP_06285</name>
</gene>
<organism evidence="1 2">
    <name type="scientific">Tolypocladium capitatum</name>
    <dbReference type="NCBI Taxonomy" id="45235"/>
    <lineage>
        <taxon>Eukaryota</taxon>
        <taxon>Fungi</taxon>
        <taxon>Dikarya</taxon>
        <taxon>Ascomycota</taxon>
        <taxon>Pezizomycotina</taxon>
        <taxon>Sordariomycetes</taxon>
        <taxon>Hypocreomycetidae</taxon>
        <taxon>Hypocreales</taxon>
        <taxon>Ophiocordycipitaceae</taxon>
        <taxon>Tolypocladium</taxon>
    </lineage>
</organism>
<feature type="non-terminal residue" evidence="1">
    <location>
        <position position="11"/>
    </location>
</feature>
<proteinExistence type="predicted"/>
<reference evidence="1 2" key="1">
    <citation type="submission" date="2017-08" db="EMBL/GenBank/DDBJ databases">
        <title>Harnessing the power of phylogenomics to disentangle the directionality and signatures of interkingdom host jumping in the parasitic fungal genus Tolypocladium.</title>
        <authorList>
            <person name="Quandt C.A."/>
            <person name="Patterson W."/>
            <person name="Spatafora J.W."/>
        </authorList>
    </citation>
    <scope>NUCLEOTIDE SEQUENCE [LARGE SCALE GENOMIC DNA]</scope>
    <source>
        <strain evidence="1 2">CBS 113982</strain>
    </source>
</reference>
<accession>A0A2K3Q8F4</accession>
<keyword evidence="2" id="KW-1185">Reference proteome</keyword>
<protein>
    <submittedName>
        <fullName evidence="1">Uncharacterized protein</fullName>
    </submittedName>
</protein>
<name>A0A2K3Q8F4_9HYPO</name>